<sequence length="109" mass="11806">MRFLAALSSAALMASFTSAQSTLYEHTLLFPQANFHGSDGTAATTSCTTLPGDARIGSIRISEEEICSLYPNNYCQGDVKQDINENVAQFPDSETWIGVLCTFATDEDN</sequence>
<proteinExistence type="predicted"/>
<reference evidence="3" key="1">
    <citation type="journal article" date="2016" name="Genome Announc.">
        <title>Draft genome sequence of Aspergillus niger strain An76.</title>
        <authorList>
            <person name="Gong W."/>
            <person name="Cheng Z."/>
            <person name="Zhang H."/>
            <person name="Liu L."/>
            <person name="Gao P."/>
            <person name="Wang L."/>
        </authorList>
    </citation>
    <scope>NUCLEOTIDE SEQUENCE [LARGE SCALE GENOMIC DNA]</scope>
    <source>
        <strain evidence="3">An76</strain>
    </source>
</reference>
<keyword evidence="1" id="KW-0732">Signal</keyword>
<gene>
    <name evidence="2" type="ORF">ABL_03284</name>
</gene>
<feature type="signal peptide" evidence="1">
    <location>
        <begin position="1"/>
        <end position="19"/>
    </location>
</feature>
<evidence type="ECO:0000313" key="3">
    <source>
        <dbReference type="Proteomes" id="UP000068243"/>
    </source>
</evidence>
<protein>
    <submittedName>
        <fullName evidence="2">Uncharacterized protein</fullName>
    </submittedName>
</protein>
<comment type="caution">
    <text evidence="2">The sequence shown here is derived from an EMBL/GenBank/DDBJ whole genome shotgun (WGS) entry which is preliminary data.</text>
</comment>
<evidence type="ECO:0000256" key="1">
    <source>
        <dbReference type="SAM" id="SignalP"/>
    </source>
</evidence>
<dbReference type="OrthoDB" id="10444130at2759"/>
<dbReference type="VEuPathDB" id="FungiDB:An07g02490"/>
<dbReference type="EMBL" id="BCMY01000004">
    <property type="protein sequence ID" value="GAQ39720.1"/>
    <property type="molecule type" value="Genomic_DNA"/>
</dbReference>
<evidence type="ECO:0000313" key="2">
    <source>
        <dbReference type="EMBL" id="GAQ39720.1"/>
    </source>
</evidence>
<dbReference type="VEuPathDB" id="FungiDB:M747DRAFT_308907"/>
<dbReference type="Proteomes" id="UP000068243">
    <property type="component" value="Unassembled WGS sequence"/>
</dbReference>
<dbReference type="AlphaFoldDB" id="A0A100IEE0"/>
<accession>A0A100IEE0</accession>
<organism evidence="2 3">
    <name type="scientific">Aspergillus niger</name>
    <dbReference type="NCBI Taxonomy" id="5061"/>
    <lineage>
        <taxon>Eukaryota</taxon>
        <taxon>Fungi</taxon>
        <taxon>Dikarya</taxon>
        <taxon>Ascomycota</taxon>
        <taxon>Pezizomycotina</taxon>
        <taxon>Eurotiomycetes</taxon>
        <taxon>Eurotiomycetidae</taxon>
        <taxon>Eurotiales</taxon>
        <taxon>Aspergillaceae</taxon>
        <taxon>Aspergillus</taxon>
        <taxon>Aspergillus subgen. Circumdati</taxon>
    </lineage>
</organism>
<feature type="chain" id="PRO_5007087354" evidence="1">
    <location>
        <begin position="20"/>
        <end position="109"/>
    </location>
</feature>
<name>A0A100IEE0_ASPNG</name>